<dbReference type="EMBL" id="JACCJC010000095">
    <property type="protein sequence ID" value="KAF6226014.1"/>
    <property type="molecule type" value="Genomic_DNA"/>
</dbReference>
<dbReference type="AlphaFoldDB" id="A0A8H6CML4"/>
<keyword evidence="2" id="KW-1185">Reference proteome</keyword>
<accession>A0A8H6CML4</accession>
<dbReference type="RefSeq" id="XP_037158681.1">
    <property type="nucleotide sequence ID" value="XM_037314439.1"/>
</dbReference>
<name>A0A8H6CML4_9LECA</name>
<organism evidence="1 2">
    <name type="scientific">Letharia columbiana</name>
    <dbReference type="NCBI Taxonomy" id="112416"/>
    <lineage>
        <taxon>Eukaryota</taxon>
        <taxon>Fungi</taxon>
        <taxon>Dikarya</taxon>
        <taxon>Ascomycota</taxon>
        <taxon>Pezizomycotina</taxon>
        <taxon>Lecanoromycetes</taxon>
        <taxon>OSLEUM clade</taxon>
        <taxon>Lecanoromycetidae</taxon>
        <taxon>Lecanorales</taxon>
        <taxon>Lecanorineae</taxon>
        <taxon>Parmeliaceae</taxon>
        <taxon>Letharia</taxon>
    </lineage>
</organism>
<evidence type="ECO:0000313" key="1">
    <source>
        <dbReference type="EMBL" id="KAF6226014.1"/>
    </source>
</evidence>
<dbReference type="Proteomes" id="UP000578531">
    <property type="component" value="Unassembled WGS sequence"/>
</dbReference>
<reference evidence="1 2" key="1">
    <citation type="journal article" date="2020" name="Genomics">
        <title>Complete, high-quality genomes from long-read metagenomic sequencing of two wolf lichen thalli reveals enigmatic genome architecture.</title>
        <authorList>
            <person name="McKenzie S.K."/>
            <person name="Walston R.F."/>
            <person name="Allen J.L."/>
        </authorList>
    </citation>
    <scope>NUCLEOTIDE SEQUENCE [LARGE SCALE GENOMIC DNA]</scope>
    <source>
        <strain evidence="1">WasteWater2</strain>
    </source>
</reference>
<protein>
    <submittedName>
        <fullName evidence="1">Uncharacterized protein</fullName>
    </submittedName>
</protein>
<dbReference type="GeneID" id="59294238"/>
<gene>
    <name evidence="1" type="ORF">HO173_012604</name>
</gene>
<evidence type="ECO:0000313" key="2">
    <source>
        <dbReference type="Proteomes" id="UP000578531"/>
    </source>
</evidence>
<proteinExistence type="predicted"/>
<sequence>MRAYCARMSHQAIACEYARRSSVNDTFHIRHGSSMRLLPKCVNSDQVAEDLLEMFQSEALAAIYAKDFALASVGRGDEIECLAFTIASNHIIRSPNLS</sequence>
<comment type="caution">
    <text evidence="1">The sequence shown here is derived from an EMBL/GenBank/DDBJ whole genome shotgun (WGS) entry which is preliminary data.</text>
</comment>